<protein>
    <submittedName>
        <fullName evidence="2">Uncharacterized protein LOC104602429</fullName>
    </submittedName>
</protein>
<dbReference type="PANTHER" id="PTHR47481:SF22">
    <property type="entry name" value="RETROTRANSPOSON GAG DOMAIN-CONTAINING PROTEIN"/>
    <property type="match status" value="1"/>
</dbReference>
<accession>A0A1U8ANL5</accession>
<evidence type="ECO:0000313" key="1">
    <source>
        <dbReference type="Proteomes" id="UP000189703"/>
    </source>
</evidence>
<dbReference type="AlphaFoldDB" id="A0A1U8ANL5"/>
<dbReference type="PANTHER" id="PTHR47481">
    <property type="match status" value="1"/>
</dbReference>
<dbReference type="OMA" id="ESIVIMI"/>
<dbReference type="RefSeq" id="XP_010264417.1">
    <property type="nucleotide sequence ID" value="XM_010266115.1"/>
</dbReference>
<organism evidence="1 2">
    <name type="scientific">Nelumbo nucifera</name>
    <name type="common">Sacred lotus</name>
    <dbReference type="NCBI Taxonomy" id="4432"/>
    <lineage>
        <taxon>Eukaryota</taxon>
        <taxon>Viridiplantae</taxon>
        <taxon>Streptophyta</taxon>
        <taxon>Embryophyta</taxon>
        <taxon>Tracheophyta</taxon>
        <taxon>Spermatophyta</taxon>
        <taxon>Magnoliopsida</taxon>
        <taxon>Proteales</taxon>
        <taxon>Nelumbonaceae</taxon>
        <taxon>Nelumbo</taxon>
    </lineage>
</organism>
<dbReference type="KEGG" id="nnu:104602429"/>
<name>A0A1U8ANL5_NELNU</name>
<sequence length="227" mass="25297">MAHNGMHSAASSNIGNCNQFLSCVGNINNQRPNISHSLPIKRIHDNYLSWRVQMTPVLRTHKLLGLVEGTMQAPPTHIDGLDGQRVINPEYDNWVQLDQLVLGWIISSLTESMVMEVIGLTTTTEVWQALSATYFTNSRSRALHLKQQLQSINKGSESITEYVKKAKVIFDSLAAISEQVGKENLILCILSGLGTEYESIVIMITNRIDFDLLTINDILGLLLNHEA</sequence>
<reference evidence="2" key="1">
    <citation type="submission" date="2025-08" db="UniProtKB">
        <authorList>
            <consortium name="RefSeq"/>
        </authorList>
    </citation>
    <scope>IDENTIFICATION</scope>
</reference>
<dbReference type="OrthoDB" id="1912561at2759"/>
<dbReference type="GeneID" id="104602429"/>
<evidence type="ECO:0000313" key="2">
    <source>
        <dbReference type="RefSeq" id="XP_010264417.1"/>
    </source>
</evidence>
<dbReference type="eggNOG" id="KOG0017">
    <property type="taxonomic scope" value="Eukaryota"/>
</dbReference>
<keyword evidence="1" id="KW-1185">Reference proteome</keyword>
<gene>
    <name evidence="2" type="primary">LOC104602429</name>
</gene>
<dbReference type="InParanoid" id="A0A1U8ANL5"/>
<dbReference type="Proteomes" id="UP000189703">
    <property type="component" value="Unplaced"/>
</dbReference>
<dbReference type="Pfam" id="PF14223">
    <property type="entry name" value="Retrotran_gag_2"/>
    <property type="match status" value="1"/>
</dbReference>
<proteinExistence type="predicted"/>